<feature type="region of interest" description="Disordered" evidence="1">
    <location>
        <begin position="83"/>
        <end position="260"/>
    </location>
</feature>
<proteinExistence type="predicted"/>
<feature type="compositionally biased region" description="Polar residues" evidence="1">
    <location>
        <begin position="380"/>
        <end position="389"/>
    </location>
</feature>
<dbReference type="OrthoDB" id="2162931at2759"/>
<feature type="compositionally biased region" description="Polar residues" evidence="1">
    <location>
        <begin position="519"/>
        <end position="529"/>
    </location>
</feature>
<dbReference type="Proteomes" id="UP000193642">
    <property type="component" value="Unassembled WGS sequence"/>
</dbReference>
<feature type="compositionally biased region" description="Polar residues" evidence="1">
    <location>
        <begin position="403"/>
        <end position="413"/>
    </location>
</feature>
<organism evidence="2 3">
    <name type="scientific">Rhizoclosmatium globosum</name>
    <dbReference type="NCBI Taxonomy" id="329046"/>
    <lineage>
        <taxon>Eukaryota</taxon>
        <taxon>Fungi</taxon>
        <taxon>Fungi incertae sedis</taxon>
        <taxon>Chytridiomycota</taxon>
        <taxon>Chytridiomycota incertae sedis</taxon>
        <taxon>Chytridiomycetes</taxon>
        <taxon>Chytridiales</taxon>
        <taxon>Chytriomycetaceae</taxon>
        <taxon>Rhizoclosmatium</taxon>
    </lineage>
</organism>
<feature type="compositionally biased region" description="Pro residues" evidence="1">
    <location>
        <begin position="391"/>
        <end position="401"/>
    </location>
</feature>
<feature type="compositionally biased region" description="Basic and acidic residues" evidence="1">
    <location>
        <begin position="191"/>
        <end position="226"/>
    </location>
</feature>
<name>A0A1Y2D3E8_9FUNG</name>
<feature type="compositionally biased region" description="Polar residues" evidence="1">
    <location>
        <begin position="89"/>
        <end position="110"/>
    </location>
</feature>
<feature type="compositionally biased region" description="Polar residues" evidence="1">
    <location>
        <begin position="1"/>
        <end position="11"/>
    </location>
</feature>
<evidence type="ECO:0000313" key="3">
    <source>
        <dbReference type="Proteomes" id="UP000193642"/>
    </source>
</evidence>
<evidence type="ECO:0000256" key="1">
    <source>
        <dbReference type="SAM" id="MobiDB-lite"/>
    </source>
</evidence>
<feature type="compositionally biased region" description="Gly residues" evidence="1">
    <location>
        <begin position="239"/>
        <end position="250"/>
    </location>
</feature>
<accession>A0A1Y2D3E8</accession>
<reference evidence="2 3" key="1">
    <citation type="submission" date="2016-07" db="EMBL/GenBank/DDBJ databases">
        <title>Pervasive Adenine N6-methylation of Active Genes in Fungi.</title>
        <authorList>
            <consortium name="DOE Joint Genome Institute"/>
            <person name="Mondo S.J."/>
            <person name="Dannebaum R.O."/>
            <person name="Kuo R.C."/>
            <person name="Labutti K."/>
            <person name="Haridas S."/>
            <person name="Kuo A."/>
            <person name="Salamov A."/>
            <person name="Ahrendt S.R."/>
            <person name="Lipzen A."/>
            <person name="Sullivan W."/>
            <person name="Andreopoulos W.B."/>
            <person name="Clum A."/>
            <person name="Lindquist E."/>
            <person name="Daum C."/>
            <person name="Ramamoorthy G.K."/>
            <person name="Gryganskyi A."/>
            <person name="Culley D."/>
            <person name="Magnuson J.K."/>
            <person name="James T.Y."/>
            <person name="O'Malley M.A."/>
            <person name="Stajich J.E."/>
            <person name="Spatafora J.W."/>
            <person name="Visel A."/>
            <person name="Grigoriev I.V."/>
        </authorList>
    </citation>
    <scope>NUCLEOTIDE SEQUENCE [LARGE SCALE GENOMIC DNA]</scope>
    <source>
        <strain evidence="2 3">JEL800</strain>
    </source>
</reference>
<keyword evidence="3" id="KW-1185">Reference proteome</keyword>
<feature type="compositionally biased region" description="Basic and acidic residues" evidence="1">
    <location>
        <begin position="505"/>
        <end position="514"/>
    </location>
</feature>
<feature type="compositionally biased region" description="Basic residues" evidence="1">
    <location>
        <begin position="324"/>
        <end position="333"/>
    </location>
</feature>
<gene>
    <name evidence="2" type="ORF">BCR33DRAFT_779139</name>
</gene>
<protein>
    <submittedName>
        <fullName evidence="2">Uncharacterized protein</fullName>
    </submittedName>
</protein>
<dbReference type="AlphaFoldDB" id="A0A1Y2D3E8"/>
<feature type="compositionally biased region" description="Polar residues" evidence="1">
    <location>
        <begin position="480"/>
        <end position="493"/>
    </location>
</feature>
<comment type="caution">
    <text evidence="2">The sequence shown here is derived from an EMBL/GenBank/DDBJ whole genome shotgun (WGS) entry which is preliminary data.</text>
</comment>
<feature type="compositionally biased region" description="Basic residues" evidence="1">
    <location>
        <begin position="437"/>
        <end position="450"/>
    </location>
</feature>
<sequence length="665" mass="73166">MRRPRPQQNHPNQHDAESGAIFATEVDVQTKQREAARTQWLKDLDEQRRVAKEAKLRDESERKEKILVYSSLFEAPTRRTLAAAAPFSSPANTSNTSFFTGGSAAPSSVPTGPRRRTLSEINALSAHPPPPAAEYQNPPQKTHHRHHLQREQQEPSNSLVDLLESSHPHNPPTSYGRIRSQFNSDQAADDVADRKKREAEEWRESLRKQVEEKKKREEAERNKPEFVYRSWGETQHPGTHGGGGGRGGETGDVNKSVTGMPMRRSARVIDNGNHGVYDSQYGFGGTVVPEPKQVLPPLETVAPAAESFEAPQQHKPANIVSKIPRLHPSKSQKSKYSLQPPVQLDLEPEPEPEPAPVIIARPTLKLPQSPSKKLAKIISTVKTNTSGLRSPTPPPPSPPPISRKQNPSLSPTKKLTKILGSVKGGNGYPITEPQAPKLKKASTKPTKPRPRSAFGRTVPQPTAPPAPSKKDTSPKHNRLPSITPNRTTNNTLGIINVGPKPSFSPRDEPRKQTYDRVTYQPSVTEQTVQRDPPRTVVVESVAHLVPPKRDSGAAGNMAAAGTSTGRSHSRAEFSPKGTLRPPWGDDADSGTYQQARRRKAGSVVKAPWGTDEDVPVRVVPGRERKVDVAGEERMRREAVLELARFGDLLAEEKRMLRRDMGGGGR</sequence>
<feature type="region of interest" description="Disordered" evidence="1">
    <location>
        <begin position="1"/>
        <end position="20"/>
    </location>
</feature>
<evidence type="ECO:0000313" key="2">
    <source>
        <dbReference type="EMBL" id="ORY53818.1"/>
    </source>
</evidence>
<dbReference type="EMBL" id="MCGO01000001">
    <property type="protein sequence ID" value="ORY53818.1"/>
    <property type="molecule type" value="Genomic_DNA"/>
</dbReference>
<feature type="region of interest" description="Disordered" evidence="1">
    <location>
        <begin position="304"/>
        <end position="606"/>
    </location>
</feature>